<dbReference type="InParanoid" id="B4CWA5"/>
<keyword evidence="2" id="KW-0560">Oxidoreductase</keyword>
<dbReference type="RefSeq" id="WP_006978269.1">
    <property type="nucleotide sequence ID" value="NZ_ABVL01000002.1"/>
</dbReference>
<dbReference type="Pfam" id="PF01494">
    <property type="entry name" value="FAD_binding_3"/>
    <property type="match status" value="1"/>
</dbReference>
<dbReference type="PRINTS" id="PR00420">
    <property type="entry name" value="RNGMNOXGNASE"/>
</dbReference>
<dbReference type="GO" id="GO:0071949">
    <property type="term" value="F:FAD binding"/>
    <property type="evidence" value="ECO:0007669"/>
    <property type="project" value="InterPro"/>
</dbReference>
<protein>
    <submittedName>
        <fullName evidence="2">Monooxygenase FAD-binding</fullName>
    </submittedName>
</protein>
<dbReference type="GO" id="GO:0004497">
    <property type="term" value="F:monooxygenase activity"/>
    <property type="evidence" value="ECO:0007669"/>
    <property type="project" value="UniProtKB-KW"/>
</dbReference>
<dbReference type="EMBL" id="ABVL01000002">
    <property type="protein sequence ID" value="EDY21697.1"/>
    <property type="molecule type" value="Genomic_DNA"/>
</dbReference>
<organism evidence="2 3">
    <name type="scientific">Chthoniobacter flavus Ellin428</name>
    <dbReference type="NCBI Taxonomy" id="497964"/>
    <lineage>
        <taxon>Bacteria</taxon>
        <taxon>Pseudomonadati</taxon>
        <taxon>Verrucomicrobiota</taxon>
        <taxon>Spartobacteria</taxon>
        <taxon>Chthoniobacterales</taxon>
        <taxon>Chthoniobacteraceae</taxon>
        <taxon>Chthoniobacter</taxon>
    </lineage>
</organism>
<dbReference type="STRING" id="497964.CfE428DRAFT_0942"/>
<dbReference type="AlphaFoldDB" id="B4CWA5"/>
<comment type="caution">
    <text evidence="2">The sequence shown here is derived from an EMBL/GenBank/DDBJ whole genome shotgun (WGS) entry which is preliminary data.</text>
</comment>
<keyword evidence="2" id="KW-0503">Monooxygenase</keyword>
<dbReference type="SUPFAM" id="SSF51905">
    <property type="entry name" value="FAD/NAD(P)-binding domain"/>
    <property type="match status" value="1"/>
</dbReference>
<dbReference type="Gene3D" id="3.50.50.60">
    <property type="entry name" value="FAD/NAD(P)-binding domain"/>
    <property type="match status" value="1"/>
</dbReference>
<evidence type="ECO:0000259" key="1">
    <source>
        <dbReference type="Pfam" id="PF01494"/>
    </source>
</evidence>
<evidence type="ECO:0000313" key="3">
    <source>
        <dbReference type="Proteomes" id="UP000005824"/>
    </source>
</evidence>
<proteinExistence type="predicted"/>
<keyword evidence="3" id="KW-1185">Reference proteome</keyword>
<gene>
    <name evidence="2" type="ORF">CfE428DRAFT_0942</name>
</gene>
<dbReference type="eggNOG" id="COG0644">
    <property type="taxonomic scope" value="Bacteria"/>
</dbReference>
<accession>B4CWA5</accession>
<dbReference type="InterPro" id="IPR036188">
    <property type="entry name" value="FAD/NAD-bd_sf"/>
</dbReference>
<dbReference type="InterPro" id="IPR002938">
    <property type="entry name" value="FAD-bd"/>
</dbReference>
<reference evidence="2 3" key="1">
    <citation type="journal article" date="2011" name="J. Bacteriol.">
        <title>Genome sequence of Chthoniobacter flavus Ellin428, an aerobic heterotrophic soil bacterium.</title>
        <authorList>
            <person name="Kant R."/>
            <person name="van Passel M.W."/>
            <person name="Palva A."/>
            <person name="Lucas S."/>
            <person name="Lapidus A."/>
            <person name="Glavina Del Rio T."/>
            <person name="Dalin E."/>
            <person name="Tice H."/>
            <person name="Bruce D."/>
            <person name="Goodwin L."/>
            <person name="Pitluck S."/>
            <person name="Larimer F.W."/>
            <person name="Land M.L."/>
            <person name="Hauser L."/>
            <person name="Sangwan P."/>
            <person name="de Vos W.M."/>
            <person name="Janssen P.H."/>
            <person name="Smidt H."/>
        </authorList>
    </citation>
    <scope>NUCLEOTIDE SEQUENCE [LARGE SCALE GENOMIC DNA]</scope>
    <source>
        <strain evidence="2 3">Ellin428</strain>
    </source>
</reference>
<dbReference type="FunCoup" id="B4CWA5">
    <property type="interactions" value="562"/>
</dbReference>
<dbReference type="PANTHER" id="PTHR43747:SF1">
    <property type="entry name" value="SLR1998 PROTEIN"/>
    <property type="match status" value="1"/>
</dbReference>
<feature type="domain" description="FAD-binding" evidence="1">
    <location>
        <begin position="5"/>
        <end position="341"/>
    </location>
</feature>
<name>B4CWA5_9BACT</name>
<dbReference type="InterPro" id="IPR050816">
    <property type="entry name" value="Flavin-dep_Halogenase_NPB"/>
</dbReference>
<dbReference type="Proteomes" id="UP000005824">
    <property type="component" value="Unassembled WGS sequence"/>
</dbReference>
<evidence type="ECO:0000313" key="2">
    <source>
        <dbReference type="EMBL" id="EDY21697.1"/>
    </source>
</evidence>
<dbReference type="PANTHER" id="PTHR43747">
    <property type="entry name" value="FAD-BINDING PROTEIN"/>
    <property type="match status" value="1"/>
</dbReference>
<sequence precursor="true">MNEIYDVAIIGGGPAGSTAACLLARAGRRVVVLEREKFPRFHIGESLLPYSMPVFDRLGIREELDRTAQPKHGAELITACGTSHVIFHFRDGFRLAHHRSYQVERAGFDKLLLDNAAKSGAEIREEVAVQGVDFDDDGATVRLAGPDAPTLRTRYVIDASGRHTVIGAQQGLKKSYAHLNKFAVFAHYENVRRPPGEDGCTLTRMVRARDRWFWVIPLSDTKTSIGMVTDTTNFKQWKMSPEDALELGFREQPHFTDILASAKRVTPVYTTGDYSYRSTRLVGPRWMLAGDAAGFIDPVFSTGVFLAIASGEQAADAIHISLDRPGKRAGLFAVYEKRLNRVMDLYLRFVNSWYQHEFIEVISSPTRHFQLPEAVNAVLAGNINGGFAVWWRMQLFYLVVFLQRFATLVPRLSLIPTPTTSTSTAPTASTCVP</sequence>